<dbReference type="InterPro" id="IPR007168">
    <property type="entry name" value="Phageshock_PspC_N"/>
</dbReference>
<dbReference type="OrthoDB" id="7359894at2"/>
<dbReference type="Pfam" id="PF04024">
    <property type="entry name" value="PspC"/>
    <property type="match status" value="1"/>
</dbReference>
<accession>A0A1G9JLP0</accession>
<dbReference type="PANTHER" id="PTHR33885:SF3">
    <property type="entry name" value="PHAGE SHOCK PROTEIN C"/>
    <property type="match status" value="1"/>
</dbReference>
<dbReference type="AlphaFoldDB" id="A0A1G9JLP0"/>
<evidence type="ECO:0000256" key="5">
    <source>
        <dbReference type="ARBA" id="ARBA00023136"/>
    </source>
</evidence>
<evidence type="ECO:0000256" key="6">
    <source>
        <dbReference type="SAM" id="Phobius"/>
    </source>
</evidence>
<feature type="transmembrane region" description="Helical" evidence="6">
    <location>
        <begin position="32"/>
        <end position="55"/>
    </location>
</feature>
<keyword evidence="2" id="KW-1003">Cell membrane</keyword>
<dbReference type="RefSeq" id="WP_093250184.1">
    <property type="nucleotide sequence ID" value="NZ_FNGP01000002.1"/>
</dbReference>
<proteinExistence type="predicted"/>
<keyword evidence="9" id="KW-1185">Reference proteome</keyword>
<dbReference type="GO" id="GO:0005886">
    <property type="term" value="C:plasma membrane"/>
    <property type="evidence" value="ECO:0007669"/>
    <property type="project" value="UniProtKB-SubCell"/>
</dbReference>
<dbReference type="InterPro" id="IPR052027">
    <property type="entry name" value="PspC"/>
</dbReference>
<keyword evidence="5 6" id="KW-0472">Membrane</keyword>
<name>A0A1G9JLP0_9ACTN</name>
<keyword evidence="3 6" id="KW-0812">Transmembrane</keyword>
<evidence type="ECO:0000256" key="3">
    <source>
        <dbReference type="ARBA" id="ARBA00022692"/>
    </source>
</evidence>
<evidence type="ECO:0000313" key="9">
    <source>
        <dbReference type="Proteomes" id="UP000199475"/>
    </source>
</evidence>
<evidence type="ECO:0000313" key="8">
    <source>
        <dbReference type="EMBL" id="SDL38408.1"/>
    </source>
</evidence>
<evidence type="ECO:0000256" key="2">
    <source>
        <dbReference type="ARBA" id="ARBA00022475"/>
    </source>
</evidence>
<protein>
    <submittedName>
        <fullName evidence="8">Phage shock protein C (PspC) family protein</fullName>
    </submittedName>
</protein>
<evidence type="ECO:0000256" key="1">
    <source>
        <dbReference type="ARBA" id="ARBA00004162"/>
    </source>
</evidence>
<organism evidence="8 9">
    <name type="scientific">Tessaracoccus oleiagri</name>
    <dbReference type="NCBI Taxonomy" id="686624"/>
    <lineage>
        <taxon>Bacteria</taxon>
        <taxon>Bacillati</taxon>
        <taxon>Actinomycetota</taxon>
        <taxon>Actinomycetes</taxon>
        <taxon>Propionibacteriales</taxon>
        <taxon>Propionibacteriaceae</taxon>
        <taxon>Tessaracoccus</taxon>
    </lineage>
</organism>
<keyword evidence="4 6" id="KW-1133">Transmembrane helix</keyword>
<dbReference type="STRING" id="686624.SAMN04488242_1335"/>
<dbReference type="EMBL" id="FNGP01000002">
    <property type="protein sequence ID" value="SDL38408.1"/>
    <property type="molecule type" value="Genomic_DNA"/>
</dbReference>
<evidence type="ECO:0000259" key="7">
    <source>
        <dbReference type="Pfam" id="PF04024"/>
    </source>
</evidence>
<evidence type="ECO:0000256" key="4">
    <source>
        <dbReference type="ARBA" id="ARBA00022989"/>
    </source>
</evidence>
<feature type="domain" description="Phage shock protein PspC N-terminal" evidence="7">
    <location>
        <begin position="2"/>
        <end position="57"/>
    </location>
</feature>
<dbReference type="Proteomes" id="UP000199475">
    <property type="component" value="Unassembled WGS sequence"/>
</dbReference>
<gene>
    <name evidence="8" type="ORF">SAMN04488242_1335</name>
</gene>
<dbReference type="PANTHER" id="PTHR33885">
    <property type="entry name" value="PHAGE SHOCK PROTEIN C"/>
    <property type="match status" value="1"/>
</dbReference>
<reference evidence="8 9" key="1">
    <citation type="submission" date="2016-10" db="EMBL/GenBank/DDBJ databases">
        <authorList>
            <person name="de Groot N.N."/>
        </authorList>
    </citation>
    <scope>NUCLEOTIDE SEQUENCE [LARGE SCALE GENOMIC DNA]</scope>
    <source>
        <strain evidence="8 9">CGMCC 1.9159</strain>
    </source>
</reference>
<comment type="subcellular location">
    <subcellularLocation>
        <location evidence="1">Cell membrane</location>
        <topology evidence="1">Single-pass membrane protein</topology>
    </subcellularLocation>
</comment>
<sequence length="86" mass="9708">MQLRRSNEHKMIGGVAGGIAESFNIDPSWVRIAFVLFTVFGGSGVLLYALLWIVIPRAEGGTIAEDQLRKAKHWYEERDRPRPPQS</sequence>